<keyword evidence="2" id="KW-0560">Oxidoreductase</keyword>
<evidence type="ECO:0000256" key="1">
    <source>
        <dbReference type="ARBA" id="ARBA00008898"/>
    </source>
</evidence>
<evidence type="ECO:0000313" key="5">
    <source>
        <dbReference type="Proteomes" id="UP000002190"/>
    </source>
</evidence>
<reference evidence="4 5" key="2">
    <citation type="journal article" date="2012" name="J. Bacteriol.">
        <title>Genome Sequences of Burkholderia sp. Strains CCGE1002 and H160, Isolated from Legume Nodules in Mexico and Brazil.</title>
        <authorList>
            <person name="Ormeno-Orrillo E."/>
            <person name="Rogel M.A."/>
            <person name="Chueire L.M."/>
            <person name="Tiedje J.M."/>
            <person name="Martinez-Romero E."/>
            <person name="Hungria M."/>
        </authorList>
    </citation>
    <scope>NUCLEOTIDE SEQUENCE [LARGE SCALE GENOMIC DNA]</scope>
    <source>
        <strain evidence="4 5">CCGE1002</strain>
    </source>
</reference>
<dbReference type="PANTHER" id="PTHR30466">
    <property type="entry name" value="FLAVIN REDUCTASE"/>
    <property type="match status" value="1"/>
</dbReference>
<dbReference type="InterPro" id="IPR050268">
    <property type="entry name" value="NADH-dep_flavin_reductase"/>
</dbReference>
<accession>D5WL84</accession>
<dbReference type="SMART" id="SM00903">
    <property type="entry name" value="Flavin_Reduct"/>
    <property type="match status" value="1"/>
</dbReference>
<dbReference type="GO" id="GO:0010181">
    <property type="term" value="F:FMN binding"/>
    <property type="evidence" value="ECO:0007669"/>
    <property type="project" value="InterPro"/>
</dbReference>
<reference evidence="5" key="1">
    <citation type="submission" date="2010-04" db="EMBL/GenBank/DDBJ databases">
        <title>Complete sequence of chromosome 3 of Burkholderia sp. CCGE1002.</title>
        <authorList>
            <consortium name="US DOE Joint Genome Institute"/>
            <person name="Lucas S."/>
            <person name="Copeland A."/>
            <person name="Lapidus A."/>
            <person name="Cheng J.-F."/>
            <person name="Bruce D."/>
            <person name="Goodwin L."/>
            <person name="Pitluck S."/>
            <person name="Chertkov O."/>
            <person name="Detter J.C."/>
            <person name="Han C."/>
            <person name="Tapia R."/>
            <person name="Land M."/>
            <person name="Hauser L."/>
            <person name="Kyrpides N."/>
            <person name="Ovchinnikova G."/>
            <person name="Martinez-Romero E."/>
            <person name="Hernandez M.A.R."/>
            <person name="Tiedje J.M."/>
            <person name="Woyke T."/>
        </authorList>
    </citation>
    <scope>NUCLEOTIDE SEQUENCE [LARGE SCALE GENOMIC DNA]</scope>
    <source>
        <strain evidence="5">CCGE1002</strain>
    </source>
</reference>
<dbReference type="InterPro" id="IPR002563">
    <property type="entry name" value="Flavin_Rdtase-like_dom"/>
</dbReference>
<name>D5WL84_PARAM</name>
<dbReference type="eggNOG" id="COG1853">
    <property type="taxonomic scope" value="Bacteria"/>
</dbReference>
<dbReference type="AlphaFoldDB" id="D5WL84"/>
<dbReference type="EMBL" id="CP002015">
    <property type="protein sequence ID" value="ADG19980.1"/>
    <property type="molecule type" value="Genomic_DNA"/>
</dbReference>
<organism evidence="4 5">
    <name type="scientific">Paraburkholderia atlantica</name>
    <dbReference type="NCBI Taxonomy" id="2654982"/>
    <lineage>
        <taxon>Bacteria</taxon>
        <taxon>Pseudomonadati</taxon>
        <taxon>Pseudomonadota</taxon>
        <taxon>Betaproteobacteria</taxon>
        <taxon>Burkholderiales</taxon>
        <taxon>Burkholderiaceae</taxon>
        <taxon>Paraburkholderia</taxon>
    </lineage>
</organism>
<dbReference type="GO" id="GO:0042602">
    <property type="term" value="F:riboflavin reductase (NADPH) activity"/>
    <property type="evidence" value="ECO:0007669"/>
    <property type="project" value="TreeGrafter"/>
</dbReference>
<dbReference type="Proteomes" id="UP000002190">
    <property type="component" value="Chromosome 3"/>
</dbReference>
<sequence>MRRASGSHLVVILASVYSSKAYEPNRGNLRASAQFFCNSGKSAIDDNTLELSTFSMSNRIAQLFRHLTSGVYVIGVADGERRNAFTASSVMQVSFAPLLVALGISPEHQSYELLRSGAVFAISVLRADQQKLAEHFGTQSGRAVDKLATTRWRTGVTGAPLLVDALAHFECRMVNDIAAGDHRLVIGRVVDGALAGAGGEPLIYAQTGNLDMSEDLYPSTFS</sequence>
<evidence type="ECO:0000256" key="2">
    <source>
        <dbReference type="ARBA" id="ARBA00023002"/>
    </source>
</evidence>
<dbReference type="HOGENOM" id="CLU_059021_4_2_4"/>
<gene>
    <name evidence="4" type="ordered locus">BC1002_6116</name>
</gene>
<proteinExistence type="inferred from homology"/>
<dbReference type="InterPro" id="IPR012349">
    <property type="entry name" value="Split_barrel_FMN-bd"/>
</dbReference>
<evidence type="ECO:0000313" key="4">
    <source>
        <dbReference type="EMBL" id="ADG19980.1"/>
    </source>
</evidence>
<dbReference type="STRING" id="640511.BC1002_6116"/>
<dbReference type="SUPFAM" id="SSF50475">
    <property type="entry name" value="FMN-binding split barrel"/>
    <property type="match status" value="1"/>
</dbReference>
<evidence type="ECO:0000259" key="3">
    <source>
        <dbReference type="SMART" id="SM00903"/>
    </source>
</evidence>
<dbReference type="KEGG" id="bge:BC1002_6116"/>
<protein>
    <submittedName>
        <fullName evidence="4">Flavin reductase domain protein FMN-binding protein</fullName>
    </submittedName>
</protein>
<dbReference type="Gene3D" id="2.30.110.10">
    <property type="entry name" value="Electron Transport, Fmn-binding Protein, Chain A"/>
    <property type="match status" value="1"/>
</dbReference>
<feature type="domain" description="Flavin reductase like" evidence="3">
    <location>
        <begin position="64"/>
        <end position="211"/>
    </location>
</feature>
<comment type="similarity">
    <text evidence="1">Belongs to the non-flavoprotein flavin reductase family.</text>
</comment>
<dbReference type="Pfam" id="PF01613">
    <property type="entry name" value="Flavin_Reduct"/>
    <property type="match status" value="1"/>
</dbReference>
<dbReference type="PANTHER" id="PTHR30466:SF11">
    <property type="entry name" value="FLAVIN-DEPENDENT MONOOXYGENASE, REDUCTASE SUBUNIT HSAB"/>
    <property type="match status" value="1"/>
</dbReference>